<keyword evidence="6" id="KW-0418">Kinase</keyword>
<dbReference type="PANTHER" id="PTHR14899:SF0">
    <property type="entry name" value="G KINASE-ANCHORING PROTEIN 1"/>
    <property type="match status" value="1"/>
</dbReference>
<dbReference type="GO" id="GO:0016301">
    <property type="term" value="F:kinase activity"/>
    <property type="evidence" value="ECO:0007669"/>
    <property type="project" value="UniProtKB-KW"/>
</dbReference>
<feature type="compositionally biased region" description="Basic residues" evidence="5">
    <location>
        <begin position="57"/>
        <end position="68"/>
    </location>
</feature>
<evidence type="ECO:0000256" key="4">
    <source>
        <dbReference type="ARBA" id="ARBA00023054"/>
    </source>
</evidence>
<dbReference type="PANTHER" id="PTHR14899">
    <property type="entry name" value="G KINASE ANCHORING PROTEIN 1"/>
    <property type="match status" value="1"/>
</dbReference>
<feature type="region of interest" description="Disordered" evidence="5">
    <location>
        <begin position="117"/>
        <end position="152"/>
    </location>
</feature>
<feature type="region of interest" description="Disordered" evidence="5">
    <location>
        <begin position="387"/>
        <end position="415"/>
    </location>
</feature>
<sequence length="415" mass="47082">MAAILLMTRPSPTRFTGRLVPPACEVSDDDDEENPQVVAGVKAGSAKCADANNDGKAKKKRKKKKNRAKNNQSSEGASKNDQEIDDNEPSAEKWDEWMHKDQQYVLSQFQRDLKEALEASKQDARQSRLKQESISTPDTSQENTKEKKKKEKPVVMSLDEFRMTGPTEAEGINDLAKREKRHSVTGLDDFLEWPDSTAATDVTESHVKSQGTASYEVVQVCMSLIHDFKGSFIFYGFYYIPGTFSWWKVSVRKKPATPGKPVKLSGRKKNSSRSENETRNQDHVIQVTSEKKLLAATHEDQIQAEMVHIKDELDKTGHELVELRKTKVDHIKIIEDLKKELSQVKRRNKQLCFILSQAEMKEKSELLMQIEELNEVKEQVVQLHAELEQERSKNSSLKSEIAKSSGGRQRHGSSS</sequence>
<comment type="caution">
    <text evidence="6">The sequence shown here is derived from an EMBL/GenBank/DDBJ whole genome shotgun (WGS) entry which is preliminary data.</text>
</comment>
<evidence type="ECO:0000256" key="2">
    <source>
        <dbReference type="ARBA" id="ARBA00006662"/>
    </source>
</evidence>
<dbReference type="AlphaFoldDB" id="A0A9W9YUB1"/>
<feature type="compositionally biased region" description="Basic and acidic residues" evidence="5">
    <location>
        <begin position="90"/>
        <end position="99"/>
    </location>
</feature>
<dbReference type="OrthoDB" id="5864420at2759"/>
<protein>
    <submittedName>
        <fullName evidence="6">G kinase anchoring protein 1</fullName>
    </submittedName>
</protein>
<feature type="region of interest" description="Disordered" evidence="5">
    <location>
        <begin position="1"/>
        <end position="99"/>
    </location>
</feature>
<dbReference type="Proteomes" id="UP001163046">
    <property type="component" value="Unassembled WGS sequence"/>
</dbReference>
<proteinExistence type="inferred from homology"/>
<evidence type="ECO:0000313" key="7">
    <source>
        <dbReference type="Proteomes" id="UP001163046"/>
    </source>
</evidence>
<name>A0A9W9YUB1_9CNID</name>
<feature type="compositionally biased region" description="Basic and acidic residues" evidence="5">
    <location>
        <begin position="272"/>
        <end position="281"/>
    </location>
</feature>
<evidence type="ECO:0000256" key="5">
    <source>
        <dbReference type="SAM" id="MobiDB-lite"/>
    </source>
</evidence>
<reference evidence="6" key="1">
    <citation type="submission" date="2023-01" db="EMBL/GenBank/DDBJ databases">
        <title>Genome assembly of the deep-sea coral Lophelia pertusa.</title>
        <authorList>
            <person name="Herrera S."/>
            <person name="Cordes E."/>
        </authorList>
    </citation>
    <scope>NUCLEOTIDE SEQUENCE</scope>
    <source>
        <strain evidence="6">USNM1676648</strain>
        <tissue evidence="6">Polyp</tissue>
    </source>
</reference>
<keyword evidence="7" id="KW-1185">Reference proteome</keyword>
<dbReference type="InterPro" id="IPR026109">
    <property type="entry name" value="GKAP1"/>
</dbReference>
<organism evidence="6 7">
    <name type="scientific">Desmophyllum pertusum</name>
    <dbReference type="NCBI Taxonomy" id="174260"/>
    <lineage>
        <taxon>Eukaryota</taxon>
        <taxon>Metazoa</taxon>
        <taxon>Cnidaria</taxon>
        <taxon>Anthozoa</taxon>
        <taxon>Hexacorallia</taxon>
        <taxon>Scleractinia</taxon>
        <taxon>Caryophylliina</taxon>
        <taxon>Caryophylliidae</taxon>
        <taxon>Desmophyllum</taxon>
    </lineage>
</organism>
<keyword evidence="4" id="KW-0175">Coiled coil</keyword>
<comment type="similarity">
    <text evidence="2">Belongs to the GKAP1 family.</text>
</comment>
<dbReference type="PRINTS" id="PR02083">
    <property type="entry name" value="GKINASEAP1"/>
</dbReference>
<gene>
    <name evidence="6" type="primary">GKAP1</name>
    <name evidence="6" type="ORF">OS493_002404</name>
</gene>
<dbReference type="GO" id="GO:0007165">
    <property type="term" value="P:signal transduction"/>
    <property type="evidence" value="ECO:0007669"/>
    <property type="project" value="InterPro"/>
</dbReference>
<evidence type="ECO:0000256" key="1">
    <source>
        <dbReference type="ARBA" id="ARBA00004555"/>
    </source>
</evidence>
<accession>A0A9W9YUB1</accession>
<feature type="compositionally biased region" description="Polar residues" evidence="5">
    <location>
        <begin position="132"/>
        <end position="142"/>
    </location>
</feature>
<dbReference type="EMBL" id="MU827302">
    <property type="protein sequence ID" value="KAJ7365689.1"/>
    <property type="molecule type" value="Genomic_DNA"/>
</dbReference>
<dbReference type="GO" id="GO:0005794">
    <property type="term" value="C:Golgi apparatus"/>
    <property type="evidence" value="ECO:0007669"/>
    <property type="project" value="UniProtKB-SubCell"/>
</dbReference>
<keyword evidence="3" id="KW-0333">Golgi apparatus</keyword>
<evidence type="ECO:0000256" key="3">
    <source>
        <dbReference type="ARBA" id="ARBA00023034"/>
    </source>
</evidence>
<comment type="subcellular location">
    <subcellularLocation>
        <location evidence="1">Golgi apparatus</location>
    </subcellularLocation>
</comment>
<evidence type="ECO:0000313" key="6">
    <source>
        <dbReference type="EMBL" id="KAJ7365689.1"/>
    </source>
</evidence>
<feature type="region of interest" description="Disordered" evidence="5">
    <location>
        <begin position="255"/>
        <end position="281"/>
    </location>
</feature>
<feature type="compositionally biased region" description="Basic and acidic residues" evidence="5">
    <location>
        <begin position="117"/>
        <end position="131"/>
    </location>
</feature>
<keyword evidence="6" id="KW-0808">Transferase</keyword>